<keyword evidence="1" id="KW-0805">Transcription regulation</keyword>
<dbReference type="InterPro" id="IPR001789">
    <property type="entry name" value="Sig_transdc_resp-reg_receiver"/>
</dbReference>
<keyword evidence="3" id="KW-0804">Transcription</keyword>
<evidence type="ECO:0000256" key="1">
    <source>
        <dbReference type="ARBA" id="ARBA00023015"/>
    </source>
</evidence>
<dbReference type="CDD" id="cd17535">
    <property type="entry name" value="REC_NarL-like"/>
    <property type="match status" value="1"/>
</dbReference>
<dbReference type="PROSITE" id="PS50110">
    <property type="entry name" value="RESPONSE_REGULATORY"/>
    <property type="match status" value="1"/>
</dbReference>
<dbReference type="InterPro" id="IPR058245">
    <property type="entry name" value="NreC/VraR/RcsB-like_REC"/>
</dbReference>
<dbReference type="SMART" id="SM00448">
    <property type="entry name" value="REC"/>
    <property type="match status" value="1"/>
</dbReference>
<gene>
    <name evidence="6" type="ORF">GCM10022236_42580</name>
</gene>
<dbReference type="Gene3D" id="3.40.50.2300">
    <property type="match status" value="1"/>
</dbReference>
<evidence type="ECO:0000256" key="4">
    <source>
        <dbReference type="PROSITE-ProRule" id="PRU00169"/>
    </source>
</evidence>
<keyword evidence="4" id="KW-0597">Phosphoprotein</keyword>
<dbReference type="Pfam" id="PF00072">
    <property type="entry name" value="Response_reg"/>
    <property type="match status" value="1"/>
</dbReference>
<evidence type="ECO:0000313" key="6">
    <source>
        <dbReference type="EMBL" id="GAA3635430.1"/>
    </source>
</evidence>
<evidence type="ECO:0000256" key="3">
    <source>
        <dbReference type="ARBA" id="ARBA00023163"/>
    </source>
</evidence>
<comment type="caution">
    <text evidence="6">The sequence shown here is derived from an EMBL/GenBank/DDBJ whole genome shotgun (WGS) entry which is preliminary data.</text>
</comment>
<keyword evidence="2" id="KW-0238">DNA-binding</keyword>
<dbReference type="Proteomes" id="UP001501490">
    <property type="component" value="Unassembled WGS sequence"/>
</dbReference>
<organism evidence="6 7">
    <name type="scientific">Microlunatus ginsengisoli</name>
    <dbReference type="NCBI Taxonomy" id="363863"/>
    <lineage>
        <taxon>Bacteria</taxon>
        <taxon>Bacillati</taxon>
        <taxon>Actinomycetota</taxon>
        <taxon>Actinomycetes</taxon>
        <taxon>Propionibacteriales</taxon>
        <taxon>Propionibacteriaceae</taxon>
        <taxon>Microlunatus</taxon>
    </lineage>
</organism>
<sequence length="108" mass="11610">MSSGDGSIRVLVADDHPVVRGGLIALLETLDGVRVVGQVGTGREAVGAALAQQPDVVVMDLRMPDLDGVAATRQIRARAPGVAVLVLTMFEEDSWYRRRWRRVLAGTC</sequence>
<accession>A0ABP7AMG5</accession>
<dbReference type="PANTHER" id="PTHR43214">
    <property type="entry name" value="TWO-COMPONENT RESPONSE REGULATOR"/>
    <property type="match status" value="1"/>
</dbReference>
<dbReference type="InterPro" id="IPR011006">
    <property type="entry name" value="CheY-like_superfamily"/>
</dbReference>
<keyword evidence="7" id="KW-1185">Reference proteome</keyword>
<dbReference type="SUPFAM" id="SSF52172">
    <property type="entry name" value="CheY-like"/>
    <property type="match status" value="1"/>
</dbReference>
<protein>
    <recommendedName>
        <fullName evidence="5">Response regulatory domain-containing protein</fullName>
    </recommendedName>
</protein>
<dbReference type="RefSeq" id="WP_344808371.1">
    <property type="nucleotide sequence ID" value="NZ_BAABAB010000036.1"/>
</dbReference>
<evidence type="ECO:0000259" key="5">
    <source>
        <dbReference type="PROSITE" id="PS50110"/>
    </source>
</evidence>
<dbReference type="InterPro" id="IPR039420">
    <property type="entry name" value="WalR-like"/>
</dbReference>
<reference evidence="7" key="1">
    <citation type="journal article" date="2019" name="Int. J. Syst. Evol. Microbiol.">
        <title>The Global Catalogue of Microorganisms (GCM) 10K type strain sequencing project: providing services to taxonomists for standard genome sequencing and annotation.</title>
        <authorList>
            <consortium name="The Broad Institute Genomics Platform"/>
            <consortium name="The Broad Institute Genome Sequencing Center for Infectious Disease"/>
            <person name="Wu L."/>
            <person name="Ma J."/>
        </authorList>
    </citation>
    <scope>NUCLEOTIDE SEQUENCE [LARGE SCALE GENOMIC DNA]</scope>
    <source>
        <strain evidence="7">JCM 16929</strain>
    </source>
</reference>
<evidence type="ECO:0000313" key="7">
    <source>
        <dbReference type="Proteomes" id="UP001501490"/>
    </source>
</evidence>
<dbReference type="PANTHER" id="PTHR43214:SF24">
    <property type="entry name" value="TRANSCRIPTIONAL REGULATORY PROTEIN NARL-RELATED"/>
    <property type="match status" value="1"/>
</dbReference>
<evidence type="ECO:0000256" key="2">
    <source>
        <dbReference type="ARBA" id="ARBA00023125"/>
    </source>
</evidence>
<name>A0ABP7AMG5_9ACTN</name>
<feature type="domain" description="Response regulatory" evidence="5">
    <location>
        <begin position="9"/>
        <end position="108"/>
    </location>
</feature>
<feature type="modified residue" description="4-aspartylphosphate" evidence="4">
    <location>
        <position position="60"/>
    </location>
</feature>
<proteinExistence type="predicted"/>
<dbReference type="EMBL" id="BAABAB010000036">
    <property type="protein sequence ID" value="GAA3635430.1"/>
    <property type="molecule type" value="Genomic_DNA"/>
</dbReference>